<dbReference type="EMBL" id="QKRX01000002">
    <property type="protein sequence ID" value="RAU19210.1"/>
    <property type="molecule type" value="Genomic_DNA"/>
</dbReference>
<evidence type="ECO:0000313" key="3">
    <source>
        <dbReference type="EMBL" id="RAU19210.1"/>
    </source>
</evidence>
<accession>A0A364NQC1</accession>
<reference evidence="3 4" key="1">
    <citation type="submission" date="2018-06" db="EMBL/GenBank/DDBJ databases">
        <title>Nitrincola tibetense sp. nov., isolated from Lake XuguoCo on Tibetan Plateau.</title>
        <authorList>
            <person name="Xing P."/>
        </authorList>
    </citation>
    <scope>NUCLEOTIDE SEQUENCE [LARGE SCALE GENOMIC DNA]</scope>
    <source>
        <strain evidence="4">xg18</strain>
    </source>
</reference>
<protein>
    <recommendedName>
        <fullName evidence="5">Delta-60 repeat domain-containing protein</fullName>
    </recommendedName>
</protein>
<feature type="region of interest" description="Disordered" evidence="1">
    <location>
        <begin position="460"/>
        <end position="479"/>
    </location>
</feature>
<name>A0A364NQC1_9GAMM</name>
<evidence type="ECO:0008006" key="5">
    <source>
        <dbReference type="Google" id="ProtNLM"/>
    </source>
</evidence>
<evidence type="ECO:0000256" key="1">
    <source>
        <dbReference type="SAM" id="MobiDB-lite"/>
    </source>
</evidence>
<keyword evidence="4" id="KW-1185">Reference proteome</keyword>
<feature type="chain" id="PRO_5016933600" description="Delta-60 repeat domain-containing protein" evidence="2">
    <location>
        <begin position="42"/>
        <end position="488"/>
    </location>
</feature>
<organism evidence="3 4">
    <name type="scientific">Nitrincola tibetensis</name>
    <dbReference type="NCBI Taxonomy" id="2219697"/>
    <lineage>
        <taxon>Bacteria</taxon>
        <taxon>Pseudomonadati</taxon>
        <taxon>Pseudomonadota</taxon>
        <taxon>Gammaproteobacteria</taxon>
        <taxon>Oceanospirillales</taxon>
        <taxon>Oceanospirillaceae</taxon>
        <taxon>Nitrincola</taxon>
    </lineage>
</organism>
<proteinExistence type="predicted"/>
<feature type="signal peptide" evidence="2">
    <location>
        <begin position="1"/>
        <end position="41"/>
    </location>
</feature>
<comment type="caution">
    <text evidence="3">The sequence shown here is derived from an EMBL/GenBank/DDBJ whole genome shotgun (WGS) entry which is preliminary data.</text>
</comment>
<dbReference type="OrthoDB" id="9805017at2"/>
<keyword evidence="2" id="KW-0732">Signal</keyword>
<dbReference type="Proteomes" id="UP000250744">
    <property type="component" value="Unassembled WGS sequence"/>
</dbReference>
<sequence length="488" mass="52390">MKCIGGCMKAFQLSGWNIKKILRCSLSVAILMSFSSVSAYATVAEPDTSLAGAGWVRIEYVSPTFGDGQPNNQNNNVYSAKVNPDNSFSVLGTTSVRTQQCSSPDWCWTVEQVVASIANIRENGTLNNVVTTDAQFIVHGAFTPYGNKVLLLANTVPGVTGTIKRYNLDGTIDTGFADQGVFRDPNSLLSTFYPGLWQDSEGRILVASFPNGLARLLPSGVLDSTFGSDGATGSVGGNISSVVEAKDGAYYVMISGNTSPGARLHRYTEAGMLDTEFGTEGELALPTNTSAAQMLAMPDGGVLLLTGSLQTNQSYNARLTHFNSQGDIVAQTEPLSEPSVRYSNFLGLERGASLTRMPDGKILLSINRQGAVPVTWSIASMRLFGLFNPDLTPDIGFDGDNGLYLAEEEGKTIWAFDNTLPLKVTQTVDPKRRIVLVGASINETGHNKWTVARLMGDFNGMTPPPPPPNQSTRQRGTGMPAWLFLKQD</sequence>
<dbReference type="AlphaFoldDB" id="A0A364NQC1"/>
<gene>
    <name evidence="3" type="ORF">DN062_02775</name>
</gene>
<evidence type="ECO:0000313" key="4">
    <source>
        <dbReference type="Proteomes" id="UP000250744"/>
    </source>
</evidence>
<dbReference type="SUPFAM" id="SSF63829">
    <property type="entry name" value="Calcium-dependent phosphotriesterase"/>
    <property type="match status" value="2"/>
</dbReference>
<dbReference type="Gene3D" id="2.80.10.50">
    <property type="match status" value="1"/>
</dbReference>
<evidence type="ECO:0000256" key="2">
    <source>
        <dbReference type="SAM" id="SignalP"/>
    </source>
</evidence>